<accession>A0ABU1IXP5</accession>
<evidence type="ECO:0000259" key="1">
    <source>
        <dbReference type="Pfam" id="PF01243"/>
    </source>
</evidence>
<proteinExistence type="predicted"/>
<feature type="domain" description="Pyridoxamine 5'-phosphate oxidase N-terminal" evidence="1">
    <location>
        <begin position="8"/>
        <end position="127"/>
    </location>
</feature>
<dbReference type="InterPro" id="IPR052917">
    <property type="entry name" value="Stress-Dev_Protein"/>
</dbReference>
<dbReference type="EMBL" id="JAVDQH010000006">
    <property type="protein sequence ID" value="MDR6244030.1"/>
    <property type="molecule type" value="Genomic_DNA"/>
</dbReference>
<dbReference type="Proteomes" id="UP001185028">
    <property type="component" value="Unassembled WGS sequence"/>
</dbReference>
<dbReference type="PANTHER" id="PTHR34818">
    <property type="entry name" value="PROTEIN BLI-3"/>
    <property type="match status" value="1"/>
</dbReference>
<evidence type="ECO:0000313" key="2">
    <source>
        <dbReference type="EMBL" id="MDR6244030.1"/>
    </source>
</evidence>
<evidence type="ECO:0000313" key="3">
    <source>
        <dbReference type="Proteomes" id="UP001185028"/>
    </source>
</evidence>
<dbReference type="Pfam" id="PF01243">
    <property type="entry name" value="PNPOx_N"/>
    <property type="match status" value="1"/>
</dbReference>
<dbReference type="RefSeq" id="WP_188775839.1">
    <property type="nucleotide sequence ID" value="NZ_BMMB01000005.1"/>
</dbReference>
<dbReference type="PANTHER" id="PTHR34818:SF1">
    <property type="entry name" value="PROTEIN BLI-3"/>
    <property type="match status" value="1"/>
</dbReference>
<gene>
    <name evidence="2" type="ORF">JOC58_001923</name>
</gene>
<keyword evidence="3" id="KW-1185">Reference proteome</keyword>
<comment type="caution">
    <text evidence="2">The sequence shown here is derived from an EMBL/GenBank/DDBJ whole genome shotgun (WGS) entry which is preliminary data.</text>
</comment>
<sequence length="138" mass="15868">MSTATTEQAIIKALENNPFCAFGTVENNKPRVRYMALYNDGLHIHLATDRKTHKVEELEQNPNCYLLLGYEKGGNSEVVQIEATCKVSSDSELKQRVWKDEFKKWLDGPDDPDYVVLDITPQMIEYIDQDGNRQTWEA</sequence>
<dbReference type="InterPro" id="IPR012349">
    <property type="entry name" value="Split_barrel_FMN-bd"/>
</dbReference>
<reference evidence="2 3" key="1">
    <citation type="submission" date="2023-07" db="EMBL/GenBank/DDBJ databases">
        <title>Genomic Encyclopedia of Type Strains, Phase IV (KMG-IV): sequencing the most valuable type-strain genomes for metagenomic binning, comparative biology and taxonomic classification.</title>
        <authorList>
            <person name="Goeker M."/>
        </authorList>
    </citation>
    <scope>NUCLEOTIDE SEQUENCE [LARGE SCALE GENOMIC DNA]</scope>
    <source>
        <strain evidence="2 3">DSM 22170</strain>
    </source>
</reference>
<organism evidence="2 3">
    <name type="scientific">Paenibacillus hunanensis</name>
    <dbReference type="NCBI Taxonomy" id="539262"/>
    <lineage>
        <taxon>Bacteria</taxon>
        <taxon>Bacillati</taxon>
        <taxon>Bacillota</taxon>
        <taxon>Bacilli</taxon>
        <taxon>Bacillales</taxon>
        <taxon>Paenibacillaceae</taxon>
        <taxon>Paenibacillus</taxon>
    </lineage>
</organism>
<dbReference type="SUPFAM" id="SSF50475">
    <property type="entry name" value="FMN-binding split barrel"/>
    <property type="match status" value="1"/>
</dbReference>
<dbReference type="InterPro" id="IPR011576">
    <property type="entry name" value="Pyridox_Oxase_N"/>
</dbReference>
<dbReference type="Gene3D" id="2.30.110.10">
    <property type="entry name" value="Electron Transport, Fmn-binding Protein, Chain A"/>
    <property type="match status" value="1"/>
</dbReference>
<name>A0ABU1IXP5_9BACL</name>
<protein>
    <submittedName>
        <fullName evidence="2">General stress protein 26</fullName>
    </submittedName>
</protein>